<dbReference type="RefSeq" id="WP_087584238.1">
    <property type="nucleotide sequence ID" value="NZ_CABMKR010000003.1"/>
</dbReference>
<keyword evidence="1" id="KW-1133">Transmembrane helix</keyword>
<gene>
    <name evidence="2" type="ORF">B9N62_02560</name>
</gene>
<evidence type="ECO:0000313" key="3">
    <source>
        <dbReference type="Proteomes" id="UP000195967"/>
    </source>
</evidence>
<feature type="transmembrane region" description="Helical" evidence="1">
    <location>
        <begin position="103"/>
        <end position="125"/>
    </location>
</feature>
<dbReference type="Proteomes" id="UP000195967">
    <property type="component" value="Unassembled WGS sequence"/>
</dbReference>
<organism evidence="2 3">
    <name type="scientific">Campylobacter concisus</name>
    <dbReference type="NCBI Taxonomy" id="199"/>
    <lineage>
        <taxon>Bacteria</taxon>
        <taxon>Pseudomonadati</taxon>
        <taxon>Campylobacterota</taxon>
        <taxon>Epsilonproteobacteria</taxon>
        <taxon>Campylobacterales</taxon>
        <taxon>Campylobacteraceae</taxon>
        <taxon>Campylobacter</taxon>
    </lineage>
</organism>
<feature type="transmembrane region" description="Helical" evidence="1">
    <location>
        <begin position="235"/>
        <end position="254"/>
    </location>
</feature>
<feature type="transmembrane region" description="Helical" evidence="1">
    <location>
        <begin position="438"/>
        <end position="463"/>
    </location>
</feature>
<feature type="transmembrane region" description="Helical" evidence="1">
    <location>
        <begin position="137"/>
        <end position="158"/>
    </location>
</feature>
<dbReference type="PANTHER" id="PTHR30354:SF11">
    <property type="entry name" value="PERMEASE"/>
    <property type="match status" value="1"/>
</dbReference>
<feature type="transmembrane region" description="Helical" evidence="1">
    <location>
        <begin position="274"/>
        <end position="295"/>
    </location>
</feature>
<dbReference type="PANTHER" id="PTHR30354">
    <property type="entry name" value="GNT FAMILY GLUCONATE TRANSPORTER"/>
    <property type="match status" value="1"/>
</dbReference>
<protein>
    <submittedName>
        <fullName evidence="2">Gluconate transporter</fullName>
    </submittedName>
</protein>
<feature type="transmembrane region" description="Helical" evidence="1">
    <location>
        <begin position="5"/>
        <end position="22"/>
    </location>
</feature>
<comment type="caution">
    <text evidence="2">The sequence shown here is derived from an EMBL/GenBank/DDBJ whole genome shotgun (WGS) entry which is preliminary data.</text>
</comment>
<dbReference type="AlphaFoldDB" id="A0A1Y5MV26"/>
<accession>A0A1Y5MV26</accession>
<feature type="transmembrane region" description="Helical" evidence="1">
    <location>
        <begin position="316"/>
        <end position="340"/>
    </location>
</feature>
<dbReference type="GO" id="GO:0005886">
    <property type="term" value="C:plasma membrane"/>
    <property type="evidence" value="ECO:0007669"/>
    <property type="project" value="TreeGrafter"/>
</dbReference>
<dbReference type="EMBL" id="NDYO01000003">
    <property type="protein sequence ID" value="OUT12398.1"/>
    <property type="molecule type" value="Genomic_DNA"/>
</dbReference>
<evidence type="ECO:0000313" key="2">
    <source>
        <dbReference type="EMBL" id="OUT12398.1"/>
    </source>
</evidence>
<feature type="transmembrane region" description="Helical" evidence="1">
    <location>
        <begin position="60"/>
        <end position="79"/>
    </location>
</feature>
<keyword evidence="1" id="KW-0812">Transmembrane</keyword>
<feature type="transmembrane region" description="Helical" evidence="1">
    <location>
        <begin position="28"/>
        <end position="48"/>
    </location>
</feature>
<proteinExistence type="predicted"/>
<reference evidence="2 3" key="1">
    <citation type="submission" date="2017-04" db="EMBL/GenBank/DDBJ databases">
        <title>Complete genome of Campylobacter concisus ATCC 33237T and draft genomes for an additional eight well characterized C. concisus strains.</title>
        <authorList>
            <person name="Cornelius A.J."/>
            <person name="Miller W.G."/>
            <person name="Lastovica A.J."/>
            <person name="On S.L."/>
            <person name="French N.P."/>
            <person name="Vandenberg O."/>
            <person name="Biggs P.J."/>
        </authorList>
    </citation>
    <scope>NUCLEOTIDE SEQUENCE [LARGE SCALE GENOMIC DNA]</scope>
    <source>
        <strain evidence="2 3">Lasto28.99</strain>
    </source>
</reference>
<dbReference type="Pfam" id="PF02447">
    <property type="entry name" value="GntP_permease"/>
    <property type="match status" value="1"/>
</dbReference>
<evidence type="ECO:0000256" key="1">
    <source>
        <dbReference type="SAM" id="Phobius"/>
    </source>
</evidence>
<name>A0A1Y5MV26_9BACT</name>
<keyword evidence="1" id="KW-0472">Membrane</keyword>
<feature type="transmembrane region" description="Helical" evidence="1">
    <location>
        <begin position="399"/>
        <end position="418"/>
    </location>
</feature>
<dbReference type="GO" id="GO:0015128">
    <property type="term" value="F:gluconate transmembrane transporter activity"/>
    <property type="evidence" value="ECO:0007669"/>
    <property type="project" value="InterPro"/>
</dbReference>
<feature type="transmembrane region" description="Helical" evidence="1">
    <location>
        <begin position="178"/>
        <end position="198"/>
    </location>
</feature>
<dbReference type="InterPro" id="IPR003474">
    <property type="entry name" value="Glcn_transporter"/>
</dbReference>
<sequence>MSGISLIVCFIVAIILMIVMISKLKVHPFLALMSISLVLAIVAGIDLSKIPAMIGVGFSGTFKSIGIVIIFGTIIGTVLEKTGAALKLADMVVKLVGQKRPELAMLIMGWVVGIPVFCDSGFVVLNSIREALYKKISASPVAMSVALSGGLYASHVFIPPTPGPIAAAGTLGLGGNLLLVIIMGTVVSVPVLIAVYFFSKSVGKSVTISDKDADTAITASYEELLKKFGTLPSGFLSLAPIIMPIIFMAIGSIVDVLAKQGMFDKTALLPKILLFLGNPIIALAIGVIFCVFLLVEARKIREFDHITNESLKIAGPILFITAAGGVLGNVITEAGFVNFIKENATAIKAIGIFFPFIISAVLKTAQGSSTVAIITTASIMGAFSADNSLMHTLSFTSELSAALCVMAIASGAMCVSHANDSYFWVVTNFSKMSAEQGYRTQTAMTFIMGIVGIISVYILSLVLL</sequence>